<comment type="caution">
    <text evidence="1">The sequence shown here is derived from an EMBL/GenBank/DDBJ whole genome shotgun (WGS) entry which is preliminary data.</text>
</comment>
<gene>
    <name evidence="1" type="ORF">FB567DRAFT_235494</name>
</gene>
<evidence type="ECO:0000313" key="2">
    <source>
        <dbReference type="Proteomes" id="UP000813461"/>
    </source>
</evidence>
<keyword evidence="2" id="KW-1185">Reference proteome</keyword>
<dbReference type="AlphaFoldDB" id="A0A8K0W2Q9"/>
<accession>A0A8K0W2Q9</accession>
<proteinExistence type="predicted"/>
<sequence length="274" mass="29833">MQLKNAFAWDNHIHINFMRSASALGKQVSSRIGPFLLEDFKAPGLSCFEPIVFPPLQLQAPPSAASNPPRAIETDRSQPCKRSKMYRLSNDAWNVLFLVLLTLGQQTRANIISDSDLARQRDCVRLCFGYNFQVPIWGAIGCPDDDSCMCRPDLRPSASSRLSYCILTQYKTCSDGTDIAMATSIFNRYCSFTGPATVIVTPTPTNAGQSFGGPVTVTAAVRTVFTSAPTVTVLSSRPQSSGTSLHVANAPAEWFLVMATLTTALSVLALRTWV</sequence>
<name>A0A8K0W2Q9_9PLEO</name>
<dbReference type="OrthoDB" id="3793150at2759"/>
<dbReference type="EMBL" id="JAGMVJ010000003">
    <property type="protein sequence ID" value="KAH7092284.1"/>
    <property type="molecule type" value="Genomic_DNA"/>
</dbReference>
<protein>
    <recommendedName>
        <fullName evidence="3">Extracellular membrane protein CFEM domain-containing protein</fullName>
    </recommendedName>
</protein>
<dbReference type="Proteomes" id="UP000813461">
    <property type="component" value="Unassembled WGS sequence"/>
</dbReference>
<evidence type="ECO:0008006" key="3">
    <source>
        <dbReference type="Google" id="ProtNLM"/>
    </source>
</evidence>
<reference evidence="1" key="1">
    <citation type="journal article" date="2021" name="Nat. Commun.">
        <title>Genetic determinants of endophytism in the Arabidopsis root mycobiome.</title>
        <authorList>
            <person name="Mesny F."/>
            <person name="Miyauchi S."/>
            <person name="Thiergart T."/>
            <person name="Pickel B."/>
            <person name="Atanasova L."/>
            <person name="Karlsson M."/>
            <person name="Huettel B."/>
            <person name="Barry K.W."/>
            <person name="Haridas S."/>
            <person name="Chen C."/>
            <person name="Bauer D."/>
            <person name="Andreopoulos W."/>
            <person name="Pangilinan J."/>
            <person name="LaButti K."/>
            <person name="Riley R."/>
            <person name="Lipzen A."/>
            <person name="Clum A."/>
            <person name="Drula E."/>
            <person name="Henrissat B."/>
            <person name="Kohler A."/>
            <person name="Grigoriev I.V."/>
            <person name="Martin F.M."/>
            <person name="Hacquard S."/>
        </authorList>
    </citation>
    <scope>NUCLEOTIDE SEQUENCE</scope>
    <source>
        <strain evidence="1">MPI-SDFR-AT-0120</strain>
    </source>
</reference>
<evidence type="ECO:0000313" key="1">
    <source>
        <dbReference type="EMBL" id="KAH7092284.1"/>
    </source>
</evidence>
<organism evidence="1 2">
    <name type="scientific">Paraphoma chrysanthemicola</name>
    <dbReference type="NCBI Taxonomy" id="798071"/>
    <lineage>
        <taxon>Eukaryota</taxon>
        <taxon>Fungi</taxon>
        <taxon>Dikarya</taxon>
        <taxon>Ascomycota</taxon>
        <taxon>Pezizomycotina</taxon>
        <taxon>Dothideomycetes</taxon>
        <taxon>Pleosporomycetidae</taxon>
        <taxon>Pleosporales</taxon>
        <taxon>Pleosporineae</taxon>
        <taxon>Phaeosphaeriaceae</taxon>
        <taxon>Paraphoma</taxon>
    </lineage>
</organism>